<sequence>MDAEEFGDIAQTVSFARNLLTHVRRHEEITTQNVSQARDLSKRRPWLNGPLPLSCEGCRFELPMDLKVLESLTAIKYLSNYCIVSSRRKYLFKTTFVKADSDLDGIINSYELRQALLDLYSNSIDNECLDDILDIIDCQIGKVFDRNEFAAISAFSERYLCTRYHDKQEINASKQLLEQTDFAGLKAKLEGCNIAPKFLRMLLII</sequence>
<keyword evidence="2" id="KW-1185">Reference proteome</keyword>
<dbReference type="AlphaFoldDB" id="A0A7D9HVM6"/>
<dbReference type="InterPro" id="IPR011992">
    <property type="entry name" value="EF-hand-dom_pair"/>
</dbReference>
<dbReference type="PANTHER" id="PTHR36696:SF1">
    <property type="entry name" value="EF-HAND DOMAIN-CONTAINING PROTEIN"/>
    <property type="match status" value="1"/>
</dbReference>
<comment type="caution">
    <text evidence="1">The sequence shown here is derived from an EMBL/GenBank/DDBJ whole genome shotgun (WGS) entry which is preliminary data.</text>
</comment>
<dbReference type="PANTHER" id="PTHR36696">
    <property type="entry name" value="AGAP012002-PA"/>
    <property type="match status" value="1"/>
</dbReference>
<evidence type="ECO:0000313" key="1">
    <source>
        <dbReference type="EMBL" id="CAB3994871.1"/>
    </source>
</evidence>
<accession>A0A7D9HVM6</accession>
<dbReference type="Gene3D" id="1.10.238.10">
    <property type="entry name" value="EF-hand"/>
    <property type="match status" value="1"/>
</dbReference>
<dbReference type="SUPFAM" id="SSF47473">
    <property type="entry name" value="EF-hand"/>
    <property type="match status" value="1"/>
</dbReference>
<name>A0A7D9HVM6_PARCT</name>
<proteinExistence type="predicted"/>
<dbReference type="Proteomes" id="UP001152795">
    <property type="component" value="Unassembled WGS sequence"/>
</dbReference>
<dbReference type="OrthoDB" id="10021598at2759"/>
<reference evidence="1" key="1">
    <citation type="submission" date="2020-04" db="EMBL/GenBank/DDBJ databases">
        <authorList>
            <person name="Alioto T."/>
            <person name="Alioto T."/>
            <person name="Gomez Garrido J."/>
        </authorList>
    </citation>
    <scope>NUCLEOTIDE SEQUENCE</scope>
    <source>
        <strain evidence="1">A484AB</strain>
    </source>
</reference>
<gene>
    <name evidence="1" type="ORF">PACLA_8A029397</name>
</gene>
<protein>
    <submittedName>
        <fullName evidence="1">Uncharacterized protein</fullName>
    </submittedName>
</protein>
<dbReference type="EMBL" id="CACRXK020002557">
    <property type="protein sequence ID" value="CAB3994871.1"/>
    <property type="molecule type" value="Genomic_DNA"/>
</dbReference>
<evidence type="ECO:0000313" key="2">
    <source>
        <dbReference type="Proteomes" id="UP001152795"/>
    </source>
</evidence>
<organism evidence="1 2">
    <name type="scientific">Paramuricea clavata</name>
    <name type="common">Red gorgonian</name>
    <name type="synonym">Violescent sea-whip</name>
    <dbReference type="NCBI Taxonomy" id="317549"/>
    <lineage>
        <taxon>Eukaryota</taxon>
        <taxon>Metazoa</taxon>
        <taxon>Cnidaria</taxon>
        <taxon>Anthozoa</taxon>
        <taxon>Octocorallia</taxon>
        <taxon>Malacalcyonacea</taxon>
        <taxon>Plexauridae</taxon>
        <taxon>Paramuricea</taxon>
    </lineage>
</organism>